<evidence type="ECO:0000256" key="1">
    <source>
        <dbReference type="SAM" id="SignalP"/>
    </source>
</evidence>
<dbReference type="Pfam" id="PF06035">
    <property type="entry name" value="Peptidase_C93"/>
    <property type="match status" value="1"/>
</dbReference>
<feature type="chain" id="PRO_5019127046" description="Transglutaminase" evidence="1">
    <location>
        <begin position="25"/>
        <end position="210"/>
    </location>
</feature>
<reference evidence="2 3" key="1">
    <citation type="submission" date="2019-01" db="EMBL/GenBank/DDBJ databases">
        <authorList>
            <person name="Chen W.-M."/>
        </authorList>
    </citation>
    <scope>NUCLEOTIDE SEQUENCE [LARGE SCALE GENOMIC DNA]</scope>
    <source>
        <strain evidence="2 3">CCP-7</strain>
    </source>
</reference>
<dbReference type="EMBL" id="SACN01000001">
    <property type="protein sequence ID" value="RVT94623.1"/>
    <property type="molecule type" value="Genomic_DNA"/>
</dbReference>
<feature type="signal peptide" evidence="1">
    <location>
        <begin position="1"/>
        <end position="24"/>
    </location>
</feature>
<dbReference type="Proteomes" id="UP000282971">
    <property type="component" value="Unassembled WGS sequence"/>
</dbReference>
<dbReference type="Gene3D" id="3.10.620.30">
    <property type="match status" value="1"/>
</dbReference>
<keyword evidence="3" id="KW-1185">Reference proteome</keyword>
<evidence type="ECO:0000313" key="2">
    <source>
        <dbReference type="EMBL" id="RVT94623.1"/>
    </source>
</evidence>
<dbReference type="OrthoDB" id="7571198at2"/>
<name>A0A437MAN5_9SPHN</name>
<sequence>MRRSILAVGAMAAATLFASGSGTAQRPTLKSDQALRDGGVSMPPGGWIDYCARTASDPACRPMRKPDPRPGDVVPLDDARWAEVKRIHAELAKIEQTDETRMDDRWTVARTSGDCEDIALAGREKLLAAGFPRRAVRLATALTEDGDRHVVVTLDGIRAEKLDTFVLDNRSARVTSWRTLENGGYRFLTRQAPSGPYWVSLKGPDGKRLS</sequence>
<dbReference type="AlphaFoldDB" id="A0A437MAN5"/>
<dbReference type="InterPro" id="IPR010319">
    <property type="entry name" value="Transglutaminase-like_Cys_pept"/>
</dbReference>
<proteinExistence type="predicted"/>
<accession>A0A437MAN5</accession>
<dbReference type="PANTHER" id="PTHR39327">
    <property type="match status" value="1"/>
</dbReference>
<evidence type="ECO:0008006" key="4">
    <source>
        <dbReference type="Google" id="ProtNLM"/>
    </source>
</evidence>
<evidence type="ECO:0000313" key="3">
    <source>
        <dbReference type="Proteomes" id="UP000282971"/>
    </source>
</evidence>
<comment type="caution">
    <text evidence="2">The sequence shown here is derived from an EMBL/GenBank/DDBJ whole genome shotgun (WGS) entry which is preliminary data.</text>
</comment>
<dbReference type="PANTHER" id="PTHR39327:SF1">
    <property type="entry name" value="BLR5470 PROTEIN"/>
    <property type="match status" value="1"/>
</dbReference>
<keyword evidence="1" id="KW-0732">Signal</keyword>
<gene>
    <name evidence="2" type="ORF">EOD43_12545</name>
</gene>
<protein>
    <recommendedName>
        <fullName evidence="4">Transglutaminase</fullName>
    </recommendedName>
</protein>
<dbReference type="RefSeq" id="WP_127744197.1">
    <property type="nucleotide sequence ID" value="NZ_SACN01000001.1"/>
</dbReference>
<organism evidence="2 3">
    <name type="scientific">Sphingomonas crocodyli</name>
    <dbReference type="NCBI Taxonomy" id="1979270"/>
    <lineage>
        <taxon>Bacteria</taxon>
        <taxon>Pseudomonadati</taxon>
        <taxon>Pseudomonadota</taxon>
        <taxon>Alphaproteobacteria</taxon>
        <taxon>Sphingomonadales</taxon>
        <taxon>Sphingomonadaceae</taxon>
        <taxon>Sphingomonas</taxon>
    </lineage>
</organism>